<feature type="domain" description="ParB-like N-terminal" evidence="4">
    <location>
        <begin position="39"/>
        <end position="127"/>
    </location>
</feature>
<dbReference type="SMART" id="SM00470">
    <property type="entry name" value="ParB"/>
    <property type="match status" value="1"/>
</dbReference>
<dbReference type="InterPro" id="IPR004437">
    <property type="entry name" value="ParB/RepB/Spo0J"/>
</dbReference>
<dbReference type="Pfam" id="PF17762">
    <property type="entry name" value="HTH_ParB"/>
    <property type="match status" value="1"/>
</dbReference>
<dbReference type="Pfam" id="PF02195">
    <property type="entry name" value="ParB_N"/>
    <property type="match status" value="1"/>
</dbReference>
<gene>
    <name evidence="5" type="ORF">DM194_21490</name>
</gene>
<dbReference type="KEGG" id="azm:DM194_21490"/>
<dbReference type="PANTHER" id="PTHR33375:SF1">
    <property type="entry name" value="CHROMOSOME-PARTITIONING PROTEIN PARB-RELATED"/>
    <property type="match status" value="1"/>
</dbReference>
<dbReference type="RefSeq" id="WP_111069594.1">
    <property type="nucleotide sequence ID" value="NZ_CP029832.1"/>
</dbReference>
<comment type="similarity">
    <text evidence="1">Belongs to the ParB family.</text>
</comment>
<keyword evidence="2" id="KW-0159">Chromosome partition</keyword>
<dbReference type="GO" id="GO:0005694">
    <property type="term" value="C:chromosome"/>
    <property type="evidence" value="ECO:0007669"/>
    <property type="project" value="TreeGrafter"/>
</dbReference>
<geneLocation type="plasmid" evidence="5 6">
    <name>unnamed2</name>
</geneLocation>
<proteinExistence type="inferred from homology"/>
<dbReference type="PANTHER" id="PTHR33375">
    <property type="entry name" value="CHROMOSOME-PARTITIONING PROTEIN PARB-RELATED"/>
    <property type="match status" value="1"/>
</dbReference>
<reference evidence="5 6" key="1">
    <citation type="submission" date="2018-06" db="EMBL/GenBank/DDBJ databases">
        <title>Complete genome sequencing of Azospirillum sp. M2T2B2.</title>
        <authorList>
            <person name="Heo J."/>
            <person name="Kim S.-J."/>
            <person name="Kwon S.-W."/>
            <person name="Anandham R."/>
        </authorList>
    </citation>
    <scope>NUCLEOTIDE SEQUENCE [LARGE SCALE GENOMIC DNA]</scope>
    <source>
        <strain evidence="5 6">M2T2B2</strain>
        <plasmid evidence="5 6">unnamed2</plasmid>
    </source>
</reference>
<feature type="compositionally biased region" description="Low complexity" evidence="3">
    <location>
        <begin position="217"/>
        <end position="232"/>
    </location>
</feature>
<protein>
    <submittedName>
        <fullName evidence="5">Chromosome partitioning protein</fullName>
    </submittedName>
</protein>
<dbReference type="EMBL" id="CP029832">
    <property type="protein sequence ID" value="AWU96856.1"/>
    <property type="molecule type" value="Genomic_DNA"/>
</dbReference>
<dbReference type="NCBIfam" id="TIGR00180">
    <property type="entry name" value="parB_part"/>
    <property type="match status" value="1"/>
</dbReference>
<dbReference type="Proteomes" id="UP000249605">
    <property type="component" value="Plasmid unnamed2"/>
</dbReference>
<dbReference type="InterPro" id="IPR041468">
    <property type="entry name" value="HTH_ParB/Spo0J"/>
</dbReference>
<dbReference type="GO" id="GO:0007059">
    <property type="term" value="P:chromosome segregation"/>
    <property type="evidence" value="ECO:0007669"/>
    <property type="project" value="UniProtKB-KW"/>
</dbReference>
<evidence type="ECO:0000313" key="6">
    <source>
        <dbReference type="Proteomes" id="UP000249605"/>
    </source>
</evidence>
<name>A0A2U9SDX9_9PROT</name>
<accession>A0A2U9SDX9</accession>
<feature type="region of interest" description="Disordered" evidence="3">
    <location>
        <begin position="211"/>
        <end position="247"/>
    </location>
</feature>
<dbReference type="InterPro" id="IPR003115">
    <property type="entry name" value="ParB_N"/>
</dbReference>
<dbReference type="OrthoDB" id="9802051at2"/>
<sequence>MSRSLLGKAQKSAQSANSMAAARVKDALFGLSRHAPHLVEVPLDRIAPNPNQPRREFDEEELQGLAASIERHGLQQPVGVRQVADDRWQLVYGERRLRAMRLLGRETIFGILFTGDDDEEIAIVENLQRSDLNPLEESDALFRLAERHGYSHRQLADALGRKKTYVTMMLSFQRLAPAIRADYAAFRPTKAKLEALAAIEDRDEQVRAWEKLKRSDAGAPPSSAVDSVSASPEAGAGIGTKTAGQRASVSAPAGVVSSALPKRAAKPLFQARDVLKDLQEKPRRLSGTDRQALLEMRAAIDAVLAAAAD</sequence>
<dbReference type="GO" id="GO:0003677">
    <property type="term" value="F:DNA binding"/>
    <property type="evidence" value="ECO:0007669"/>
    <property type="project" value="InterPro"/>
</dbReference>
<keyword evidence="5" id="KW-0614">Plasmid</keyword>
<evidence type="ECO:0000256" key="1">
    <source>
        <dbReference type="ARBA" id="ARBA00006295"/>
    </source>
</evidence>
<evidence type="ECO:0000256" key="2">
    <source>
        <dbReference type="ARBA" id="ARBA00022829"/>
    </source>
</evidence>
<evidence type="ECO:0000313" key="5">
    <source>
        <dbReference type="EMBL" id="AWU96856.1"/>
    </source>
</evidence>
<dbReference type="Gene3D" id="3.90.1530.30">
    <property type="match status" value="1"/>
</dbReference>
<organism evidence="5 6">
    <name type="scientific">Azospirillum ramasamyi</name>
    <dbReference type="NCBI Taxonomy" id="682998"/>
    <lineage>
        <taxon>Bacteria</taxon>
        <taxon>Pseudomonadati</taxon>
        <taxon>Pseudomonadota</taxon>
        <taxon>Alphaproteobacteria</taxon>
        <taxon>Rhodospirillales</taxon>
        <taxon>Azospirillaceae</taxon>
        <taxon>Azospirillum</taxon>
    </lineage>
</organism>
<dbReference type="InterPro" id="IPR050336">
    <property type="entry name" value="Chromosome_partition/occlusion"/>
</dbReference>
<evidence type="ECO:0000256" key="3">
    <source>
        <dbReference type="SAM" id="MobiDB-lite"/>
    </source>
</evidence>
<dbReference type="CDD" id="cd16393">
    <property type="entry name" value="SPO0J_N"/>
    <property type="match status" value="1"/>
</dbReference>
<keyword evidence="6" id="KW-1185">Reference proteome</keyword>
<dbReference type="Gene3D" id="1.10.10.2830">
    <property type="match status" value="1"/>
</dbReference>
<evidence type="ECO:0000259" key="4">
    <source>
        <dbReference type="SMART" id="SM00470"/>
    </source>
</evidence>
<dbReference type="SUPFAM" id="SSF110849">
    <property type="entry name" value="ParB/Sulfiredoxin"/>
    <property type="match status" value="1"/>
</dbReference>
<dbReference type="InterPro" id="IPR036086">
    <property type="entry name" value="ParB/Sulfiredoxin_sf"/>
</dbReference>
<dbReference type="AlphaFoldDB" id="A0A2U9SDX9"/>